<dbReference type="KEGG" id="fwa:DCMF_21015"/>
<dbReference type="PANTHER" id="PTHR42920">
    <property type="entry name" value="OS03G0707200 PROTEIN-RELATED"/>
    <property type="match status" value="1"/>
</dbReference>
<feature type="transmembrane region" description="Helical" evidence="7">
    <location>
        <begin position="172"/>
        <end position="192"/>
    </location>
</feature>
<dbReference type="SUPFAM" id="SSF103481">
    <property type="entry name" value="Multidrug resistance efflux transporter EmrE"/>
    <property type="match status" value="2"/>
</dbReference>
<feature type="domain" description="EamA" evidence="8">
    <location>
        <begin position="3"/>
        <end position="132"/>
    </location>
</feature>
<keyword evidence="6 7" id="KW-0472">Membrane</keyword>
<evidence type="ECO:0000313" key="9">
    <source>
        <dbReference type="EMBL" id="ATW28790.1"/>
    </source>
</evidence>
<dbReference type="AlphaFoldDB" id="A0A3G1L2A3"/>
<evidence type="ECO:0000256" key="5">
    <source>
        <dbReference type="ARBA" id="ARBA00022989"/>
    </source>
</evidence>
<feature type="transmembrane region" description="Helical" evidence="7">
    <location>
        <begin position="34"/>
        <end position="54"/>
    </location>
</feature>
<feature type="transmembrane region" description="Helical" evidence="7">
    <location>
        <begin position="115"/>
        <end position="133"/>
    </location>
</feature>
<feature type="transmembrane region" description="Helical" evidence="7">
    <location>
        <begin position="61"/>
        <end position="84"/>
    </location>
</feature>
<feature type="transmembrane region" description="Helical" evidence="7">
    <location>
        <begin position="234"/>
        <end position="254"/>
    </location>
</feature>
<feature type="transmembrane region" description="Helical" evidence="7">
    <location>
        <begin position="260"/>
        <end position="276"/>
    </location>
</feature>
<dbReference type="PANTHER" id="PTHR42920:SF5">
    <property type="entry name" value="EAMA DOMAIN-CONTAINING PROTEIN"/>
    <property type="match status" value="1"/>
</dbReference>
<evidence type="ECO:0000256" key="2">
    <source>
        <dbReference type="ARBA" id="ARBA00007362"/>
    </source>
</evidence>
<dbReference type="InterPro" id="IPR051258">
    <property type="entry name" value="Diverse_Substrate_Transporter"/>
</dbReference>
<feature type="domain" description="EamA" evidence="8">
    <location>
        <begin position="144"/>
        <end position="276"/>
    </location>
</feature>
<comment type="subcellular location">
    <subcellularLocation>
        <location evidence="1">Cell membrane</location>
        <topology evidence="1">Multi-pass membrane protein</topology>
    </subcellularLocation>
</comment>
<dbReference type="GO" id="GO:0005886">
    <property type="term" value="C:plasma membrane"/>
    <property type="evidence" value="ECO:0007669"/>
    <property type="project" value="UniProtKB-SubCell"/>
</dbReference>
<organism evidence="9 10">
    <name type="scientific">Formimonas warabiya</name>
    <dbReference type="NCBI Taxonomy" id="1761012"/>
    <lineage>
        <taxon>Bacteria</taxon>
        <taxon>Bacillati</taxon>
        <taxon>Bacillota</taxon>
        <taxon>Clostridia</taxon>
        <taxon>Eubacteriales</taxon>
        <taxon>Peptococcaceae</taxon>
        <taxon>Candidatus Formimonas</taxon>
    </lineage>
</organism>
<comment type="similarity">
    <text evidence="2">Belongs to the EamA transporter family.</text>
</comment>
<keyword evidence="10" id="KW-1185">Reference proteome</keyword>
<evidence type="ECO:0000313" key="10">
    <source>
        <dbReference type="Proteomes" id="UP000323521"/>
    </source>
</evidence>
<keyword evidence="3" id="KW-1003">Cell membrane</keyword>
<reference evidence="9 10" key="1">
    <citation type="submission" date="2016-10" db="EMBL/GenBank/DDBJ databases">
        <title>Complete Genome Sequence of Peptococcaceae strain DCMF.</title>
        <authorList>
            <person name="Edwards R.J."/>
            <person name="Holland S.I."/>
            <person name="Deshpande N.P."/>
            <person name="Wong Y.K."/>
            <person name="Ertan H."/>
            <person name="Manefield M."/>
            <person name="Russell T.L."/>
            <person name="Lee M.J."/>
        </authorList>
    </citation>
    <scope>NUCLEOTIDE SEQUENCE [LARGE SCALE GENOMIC DNA]</scope>
    <source>
        <strain evidence="9 10">DCMF</strain>
    </source>
</reference>
<evidence type="ECO:0000256" key="6">
    <source>
        <dbReference type="ARBA" id="ARBA00023136"/>
    </source>
</evidence>
<accession>A0A3G1L2A3</accession>
<feature type="transmembrane region" description="Helical" evidence="7">
    <location>
        <begin position="204"/>
        <end position="222"/>
    </location>
</feature>
<feature type="transmembrane region" description="Helical" evidence="7">
    <location>
        <begin position="7"/>
        <end position="28"/>
    </location>
</feature>
<feature type="transmembrane region" description="Helical" evidence="7">
    <location>
        <begin position="139"/>
        <end position="160"/>
    </location>
</feature>
<evidence type="ECO:0000256" key="3">
    <source>
        <dbReference type="ARBA" id="ARBA00022475"/>
    </source>
</evidence>
<keyword evidence="4 7" id="KW-0812">Transmembrane</keyword>
<dbReference type="InterPro" id="IPR037185">
    <property type="entry name" value="EmrE-like"/>
</dbReference>
<dbReference type="Proteomes" id="UP000323521">
    <property type="component" value="Chromosome"/>
</dbReference>
<feature type="transmembrane region" description="Helical" evidence="7">
    <location>
        <begin position="90"/>
        <end position="108"/>
    </location>
</feature>
<evidence type="ECO:0000256" key="4">
    <source>
        <dbReference type="ARBA" id="ARBA00022692"/>
    </source>
</evidence>
<name>A0A3G1L2A3_FORW1</name>
<proteinExistence type="inferred from homology"/>
<evidence type="ECO:0000259" key="8">
    <source>
        <dbReference type="Pfam" id="PF00892"/>
    </source>
</evidence>
<dbReference type="InterPro" id="IPR000620">
    <property type="entry name" value="EamA_dom"/>
</dbReference>
<gene>
    <name evidence="9" type="ORF">DCMF_21015</name>
</gene>
<dbReference type="EMBL" id="CP017634">
    <property type="protein sequence ID" value="ATW28790.1"/>
    <property type="molecule type" value="Genomic_DNA"/>
</dbReference>
<sequence>MVADLSLIFIAMIWGFSFTTIKVSIGMIPPMEFIGVRFVIASAVLAILFYKHLLRTNRYEIMAGCVIGIFLFLGYCTQTIGLQYTTPGKSGFITGIYIVLVPFLASIIQKKSVGALPITGAVIAVTGLGLLSVNLNELYLLGEGDFLTLICSVGFALHILCVERYSPKYDPFVLTIVQIAFTGVLSLIYSGLFETFQPGIPGQVWQAILFTALLSTCFAFLAQNIAQKFTSSSHTALLLGLESPFALLFSILLWGESPTLRGYIGCLLIFAAILLVEMGPMLFRKKAGEITGAEMCEKG</sequence>
<dbReference type="Pfam" id="PF00892">
    <property type="entry name" value="EamA"/>
    <property type="match status" value="2"/>
</dbReference>
<evidence type="ECO:0000256" key="1">
    <source>
        <dbReference type="ARBA" id="ARBA00004651"/>
    </source>
</evidence>
<keyword evidence="5 7" id="KW-1133">Transmembrane helix</keyword>
<protein>
    <recommendedName>
        <fullName evidence="8">EamA domain-containing protein</fullName>
    </recommendedName>
</protein>
<evidence type="ECO:0000256" key="7">
    <source>
        <dbReference type="SAM" id="Phobius"/>
    </source>
</evidence>